<evidence type="ECO:0000313" key="2">
    <source>
        <dbReference type="EMBL" id="CAG7824180.1"/>
    </source>
</evidence>
<dbReference type="Proteomes" id="UP000708208">
    <property type="component" value="Unassembled WGS sequence"/>
</dbReference>
<organism evidence="2 3">
    <name type="scientific">Allacma fusca</name>
    <dbReference type="NCBI Taxonomy" id="39272"/>
    <lineage>
        <taxon>Eukaryota</taxon>
        <taxon>Metazoa</taxon>
        <taxon>Ecdysozoa</taxon>
        <taxon>Arthropoda</taxon>
        <taxon>Hexapoda</taxon>
        <taxon>Collembola</taxon>
        <taxon>Symphypleona</taxon>
        <taxon>Sminthuridae</taxon>
        <taxon>Allacma</taxon>
    </lineage>
</organism>
<proteinExistence type="predicted"/>
<dbReference type="AlphaFoldDB" id="A0A8J2LL39"/>
<keyword evidence="3" id="KW-1185">Reference proteome</keyword>
<feature type="region of interest" description="Disordered" evidence="1">
    <location>
        <begin position="235"/>
        <end position="278"/>
    </location>
</feature>
<feature type="non-terminal residue" evidence="2">
    <location>
        <position position="1"/>
    </location>
</feature>
<accession>A0A8J2LL39</accession>
<evidence type="ECO:0000313" key="3">
    <source>
        <dbReference type="Proteomes" id="UP000708208"/>
    </source>
</evidence>
<feature type="compositionally biased region" description="Basic and acidic residues" evidence="1">
    <location>
        <begin position="253"/>
        <end position="278"/>
    </location>
</feature>
<reference evidence="2" key="1">
    <citation type="submission" date="2021-06" db="EMBL/GenBank/DDBJ databases">
        <authorList>
            <person name="Hodson N. C."/>
            <person name="Mongue J. A."/>
            <person name="Jaron S. K."/>
        </authorList>
    </citation>
    <scope>NUCLEOTIDE SEQUENCE</scope>
</reference>
<name>A0A8J2LL39_9HEXA</name>
<feature type="compositionally biased region" description="Low complexity" evidence="1">
    <location>
        <begin position="8"/>
        <end position="23"/>
    </location>
</feature>
<comment type="caution">
    <text evidence="2">The sequence shown here is derived from an EMBL/GenBank/DDBJ whole genome shotgun (WGS) entry which is preliminary data.</text>
</comment>
<gene>
    <name evidence="2" type="ORF">AFUS01_LOCUS34351</name>
</gene>
<feature type="region of interest" description="Disordered" evidence="1">
    <location>
        <begin position="1"/>
        <end position="24"/>
    </location>
</feature>
<protein>
    <submittedName>
        <fullName evidence="2">Uncharacterized protein</fullName>
    </submittedName>
</protein>
<evidence type="ECO:0000256" key="1">
    <source>
        <dbReference type="SAM" id="MobiDB-lite"/>
    </source>
</evidence>
<sequence>QKLIALLDATTEAPGDTTTTAEPSPLEKLINLLGATTKLPEDTITTAEPRPKTTSSEENALKMLFIFLHSPTTTVETSIDLIHGNAEVIGEAASDESTPVISSDESLPEQSSLIKLFSLLALPPSVPVKDTSKSVDMTSPPVDNLKSVISISNTTIPKQDQAGLSSVQTKFISNEFTTVSPGAGQQILLESLLSLTTTEKAPTETQLLESVFASLLPPEETKTVVGIPKEKLISVNNSVTGPSSGTGRSGSHRQPDKHNRFSSRSDNHESLEVMHNRH</sequence>
<dbReference type="EMBL" id="CAJVCH010531922">
    <property type="protein sequence ID" value="CAG7824180.1"/>
    <property type="molecule type" value="Genomic_DNA"/>
</dbReference>